<dbReference type="STRING" id="471514.AN477_07410"/>
<evidence type="ECO:0000313" key="1">
    <source>
        <dbReference type="EMBL" id="KPV44432.1"/>
    </source>
</evidence>
<gene>
    <name evidence="1" type="ORF">AN477_07410</name>
</gene>
<dbReference type="EMBL" id="LJCO01000033">
    <property type="protein sequence ID" value="KPV44432.1"/>
    <property type="molecule type" value="Genomic_DNA"/>
</dbReference>
<name>A0A0P9CFT5_9BACL</name>
<organism evidence="1 2">
    <name type="scientific">Alicyclobacillus ferrooxydans</name>
    <dbReference type="NCBI Taxonomy" id="471514"/>
    <lineage>
        <taxon>Bacteria</taxon>
        <taxon>Bacillati</taxon>
        <taxon>Bacillota</taxon>
        <taxon>Bacilli</taxon>
        <taxon>Bacillales</taxon>
        <taxon>Alicyclobacillaceae</taxon>
        <taxon>Alicyclobacillus</taxon>
    </lineage>
</organism>
<comment type="caution">
    <text evidence="1">The sequence shown here is derived from an EMBL/GenBank/DDBJ whole genome shotgun (WGS) entry which is preliminary data.</text>
</comment>
<accession>A0A0P9CFT5</accession>
<reference evidence="1 2" key="1">
    <citation type="submission" date="2015-09" db="EMBL/GenBank/DDBJ databases">
        <title>Draft genome sequence of Alicyclobacillus ferrooxydans DSM 22381.</title>
        <authorList>
            <person name="Hemp J."/>
        </authorList>
    </citation>
    <scope>NUCLEOTIDE SEQUENCE [LARGE SCALE GENOMIC DNA]</scope>
    <source>
        <strain evidence="1 2">TC-34</strain>
    </source>
</reference>
<dbReference type="Proteomes" id="UP000050482">
    <property type="component" value="Unassembled WGS sequence"/>
</dbReference>
<protein>
    <submittedName>
        <fullName evidence="1">Uncharacterized protein</fullName>
    </submittedName>
</protein>
<evidence type="ECO:0000313" key="2">
    <source>
        <dbReference type="Proteomes" id="UP000050482"/>
    </source>
</evidence>
<dbReference type="PATRIC" id="fig|471514.4.peg.3735"/>
<sequence length="142" mass="16243">MDLKADPLIINIKLFLQRFDNPVADKAKGSYIVREHTKFKLHSAYLHKFRFRDKDTHYLNPSTRELPVSRSKKSVSVRYIKPREVVIRIAALTTVFLSPQWNPSVSVTCQWHNTQALHPLNCSAQICDAEKSAVLKSAVLKA</sequence>
<keyword evidence="2" id="KW-1185">Reference proteome</keyword>
<proteinExistence type="predicted"/>
<dbReference type="AlphaFoldDB" id="A0A0P9CFT5"/>